<evidence type="ECO:0000313" key="2">
    <source>
        <dbReference type="Proteomes" id="UP000215559"/>
    </source>
</evidence>
<reference evidence="1 2" key="1">
    <citation type="submission" date="2017-07" db="EMBL/GenBank/DDBJ databases">
        <title>Recovery of genomes from metagenomes via a dereplication, aggregation, and scoring strategy.</title>
        <authorList>
            <person name="Sieber C.M."/>
            <person name="Probst A.J."/>
            <person name="Sharrar A."/>
            <person name="Thomas B.C."/>
            <person name="Hess M."/>
            <person name="Tringe S.G."/>
            <person name="Banfield J.F."/>
        </authorList>
    </citation>
    <scope>NUCLEOTIDE SEQUENCE [LARGE SCALE GENOMIC DNA]</scope>
    <source>
        <strain evidence="1">JGI_Cruoil_03_51_56</strain>
    </source>
</reference>
<gene>
    <name evidence="1" type="ORF">CH330_01545</name>
</gene>
<accession>A0A235BXK4</accession>
<dbReference type="AlphaFoldDB" id="A0A235BXK4"/>
<protein>
    <submittedName>
        <fullName evidence="1">Uncharacterized protein</fullName>
    </submittedName>
</protein>
<dbReference type="EMBL" id="NOZP01000031">
    <property type="protein sequence ID" value="OYD16981.1"/>
    <property type="molecule type" value="Genomic_DNA"/>
</dbReference>
<name>A0A235BXK4_UNCW3</name>
<dbReference type="Proteomes" id="UP000215559">
    <property type="component" value="Unassembled WGS sequence"/>
</dbReference>
<organism evidence="1 2">
    <name type="scientific">candidate division WOR-3 bacterium JGI_Cruoil_03_51_56</name>
    <dbReference type="NCBI Taxonomy" id="1973747"/>
    <lineage>
        <taxon>Bacteria</taxon>
        <taxon>Bacteria division WOR-3</taxon>
    </lineage>
</organism>
<comment type="caution">
    <text evidence="1">The sequence shown here is derived from an EMBL/GenBank/DDBJ whole genome shotgun (WGS) entry which is preliminary data.</text>
</comment>
<sequence length="71" mass="8592">MSDVEAKKVTKRMQKRLGKGWREVIGKMSEKHRCWVTEGYGCPYKIGNRYWDIYKCPYRREDSPCMKKKEN</sequence>
<evidence type="ECO:0000313" key="1">
    <source>
        <dbReference type="EMBL" id="OYD16981.1"/>
    </source>
</evidence>
<proteinExistence type="predicted"/>